<comment type="caution">
    <text evidence="5">The sequence shown here is derived from an EMBL/GenBank/DDBJ whole genome shotgun (WGS) entry which is preliminary data.</text>
</comment>
<organism evidence="5 6">
    <name type="scientific">Penstemon davidsonii</name>
    <dbReference type="NCBI Taxonomy" id="160366"/>
    <lineage>
        <taxon>Eukaryota</taxon>
        <taxon>Viridiplantae</taxon>
        <taxon>Streptophyta</taxon>
        <taxon>Embryophyta</taxon>
        <taxon>Tracheophyta</taxon>
        <taxon>Spermatophyta</taxon>
        <taxon>Magnoliopsida</taxon>
        <taxon>eudicotyledons</taxon>
        <taxon>Gunneridae</taxon>
        <taxon>Pentapetalae</taxon>
        <taxon>asterids</taxon>
        <taxon>lamiids</taxon>
        <taxon>Lamiales</taxon>
        <taxon>Plantaginaceae</taxon>
        <taxon>Cheloneae</taxon>
        <taxon>Penstemon</taxon>
    </lineage>
</organism>
<dbReference type="InterPro" id="IPR003121">
    <property type="entry name" value="SWIB_MDM2_domain"/>
</dbReference>
<dbReference type="SUPFAM" id="SSF55811">
    <property type="entry name" value="Nudix"/>
    <property type="match status" value="1"/>
</dbReference>
<evidence type="ECO:0008006" key="7">
    <source>
        <dbReference type="Google" id="ProtNLM"/>
    </source>
</evidence>
<sequence>MATVPVNKQVTQEEEYLDVLTKTAQKTGISKPRGDVHRDGDYHRAVHVWIYAESTQQLLLQKRAECKDSWPGQWDISSAGHISAGDSSLVTARRELEEELGIALPKDAFELLFVFLQEWLDNIIRLPKCIKNSIFDCSVVNDGKFINNEYNDVYLVTTREPIPLEAFTLQESEVSAVKYISLEEYRSLLVKEDPDYVPYDVNEQYGQLFEIISKRYKQNAQARALLLQKQLNRYARVSLEAELTGLSNADKEALTLIVKAARIMDQIFLLQVWYSNPSLRHWLELHGDESLLEKSKWMYYLVNKSPWSSLDENEAFLTTADSAVKLLTKATKSVPGWNGVEYRTAFPVVKPPGANFYPPDMDKMEFELWKNSLPEDQKKEATGFFSVIKRKRFYKIKTQRSLHLMASSVFGNRCRTLMAAAKSAAASTAKTKPTAASAEKPKAAARTTGILKVHTVSPALSSFIGSPEASRSGAVKKIWEYVKLHNLQNPANKREIFCDDKLKTIFDGQDKVNFQGIAKFLSNHFPKAA</sequence>
<dbReference type="PROSITE" id="PS51925">
    <property type="entry name" value="SWIB_MDM2"/>
    <property type="match status" value="1"/>
</dbReference>
<dbReference type="InterPro" id="IPR036885">
    <property type="entry name" value="SWIB_MDM2_dom_sf"/>
</dbReference>
<proteinExistence type="predicted"/>
<gene>
    <name evidence="5" type="ORF">RD792_008955</name>
</gene>
<evidence type="ECO:0000256" key="1">
    <source>
        <dbReference type="ARBA" id="ARBA00022723"/>
    </source>
</evidence>
<feature type="domain" description="DM2" evidence="4">
    <location>
        <begin position="449"/>
        <end position="527"/>
    </location>
</feature>
<dbReference type="Pfam" id="PF00293">
    <property type="entry name" value="NUDIX"/>
    <property type="match status" value="1"/>
</dbReference>
<reference evidence="5 6" key="1">
    <citation type="journal article" date="2023" name="bioRxiv">
        <title>Genome report: Whole genome sequence and annotation of Penstemon davidsonii.</title>
        <authorList>
            <person name="Ostevik K.L."/>
            <person name="Alabady M."/>
            <person name="Zhang M."/>
            <person name="Rausher M.D."/>
        </authorList>
    </citation>
    <scope>NUCLEOTIDE SEQUENCE [LARGE SCALE GENOMIC DNA]</scope>
    <source>
        <strain evidence="5">DNT005</strain>
        <tissue evidence="5">Whole leaf</tissue>
    </source>
</reference>
<dbReference type="InterPro" id="IPR039461">
    <property type="entry name" value="Peptidase_M49"/>
</dbReference>
<dbReference type="InterPro" id="IPR000086">
    <property type="entry name" value="NUDIX_hydrolase_dom"/>
</dbReference>
<dbReference type="Gene3D" id="3.90.79.10">
    <property type="entry name" value="Nucleoside Triphosphate Pyrophosphohydrolase"/>
    <property type="match status" value="1"/>
</dbReference>
<keyword evidence="2" id="KW-0378">Hydrolase</keyword>
<dbReference type="Gene3D" id="1.10.245.10">
    <property type="entry name" value="SWIB/MDM2 domain"/>
    <property type="match status" value="1"/>
</dbReference>
<evidence type="ECO:0000256" key="2">
    <source>
        <dbReference type="ARBA" id="ARBA00022801"/>
    </source>
</evidence>
<dbReference type="CDD" id="cd10567">
    <property type="entry name" value="SWIB-MDM2_like"/>
    <property type="match status" value="1"/>
</dbReference>
<dbReference type="PROSITE" id="PS51462">
    <property type="entry name" value="NUDIX"/>
    <property type="match status" value="1"/>
</dbReference>
<dbReference type="SMART" id="SM00151">
    <property type="entry name" value="SWIB"/>
    <property type="match status" value="1"/>
</dbReference>
<accession>A0ABR0DAL6</accession>
<dbReference type="Proteomes" id="UP001291926">
    <property type="component" value="Unassembled WGS sequence"/>
</dbReference>
<dbReference type="PANTHER" id="PTHR23422">
    <property type="entry name" value="DIPEPTIDYL PEPTIDASE III-RELATED"/>
    <property type="match status" value="1"/>
</dbReference>
<dbReference type="InterPro" id="IPR019835">
    <property type="entry name" value="SWIB_domain"/>
</dbReference>
<evidence type="ECO:0000313" key="6">
    <source>
        <dbReference type="Proteomes" id="UP001291926"/>
    </source>
</evidence>
<name>A0ABR0DAL6_9LAMI</name>
<evidence type="ECO:0000259" key="4">
    <source>
        <dbReference type="PROSITE" id="PS51925"/>
    </source>
</evidence>
<protein>
    <recommendedName>
        <fullName evidence="7">Nudix hydrolase domain-containing protein</fullName>
    </recommendedName>
</protein>
<evidence type="ECO:0000313" key="5">
    <source>
        <dbReference type="EMBL" id="KAK4486285.1"/>
    </source>
</evidence>
<evidence type="ECO:0000259" key="3">
    <source>
        <dbReference type="PROSITE" id="PS51462"/>
    </source>
</evidence>
<dbReference type="EMBL" id="JAYDYQ010002533">
    <property type="protein sequence ID" value="KAK4486285.1"/>
    <property type="molecule type" value="Genomic_DNA"/>
</dbReference>
<keyword evidence="1" id="KW-0479">Metal-binding</keyword>
<dbReference type="InterPro" id="IPR015797">
    <property type="entry name" value="NUDIX_hydrolase-like_dom_sf"/>
</dbReference>
<dbReference type="SUPFAM" id="SSF47592">
    <property type="entry name" value="SWIB/MDM2 domain"/>
    <property type="match status" value="1"/>
</dbReference>
<feature type="domain" description="Nudix hydrolase" evidence="3">
    <location>
        <begin position="41"/>
        <end position="202"/>
    </location>
</feature>
<dbReference type="CDD" id="cd04692">
    <property type="entry name" value="NUDIX_Hydrolase"/>
    <property type="match status" value="1"/>
</dbReference>
<dbReference type="Pfam" id="PF02201">
    <property type="entry name" value="SWIB"/>
    <property type="match status" value="1"/>
</dbReference>
<dbReference type="PANTHER" id="PTHR23422:SF9">
    <property type="entry name" value="ZN-DEPENDENT HYDROLASE"/>
    <property type="match status" value="1"/>
</dbReference>
<keyword evidence="6" id="KW-1185">Reference proteome</keyword>